<evidence type="ECO:0000256" key="1">
    <source>
        <dbReference type="SAM" id="MobiDB-lite"/>
    </source>
</evidence>
<dbReference type="PANTHER" id="PTHR46071">
    <property type="entry name" value="ANKYRIN REPEAT AND BTB/POZ DOMAIN-CONTAINING"/>
    <property type="match status" value="1"/>
</dbReference>
<dbReference type="Proteomes" id="UP000193380">
    <property type="component" value="Unassembled WGS sequence"/>
</dbReference>
<organism evidence="2 3">
    <name type="scientific">Oncorhynchus mykiss</name>
    <name type="common">Rainbow trout</name>
    <name type="synonym">Salmo gairdneri</name>
    <dbReference type="NCBI Taxonomy" id="8022"/>
    <lineage>
        <taxon>Eukaryota</taxon>
        <taxon>Metazoa</taxon>
        <taxon>Chordata</taxon>
        <taxon>Craniata</taxon>
        <taxon>Vertebrata</taxon>
        <taxon>Euteleostomi</taxon>
        <taxon>Actinopterygii</taxon>
        <taxon>Neopterygii</taxon>
        <taxon>Teleostei</taxon>
        <taxon>Protacanthopterygii</taxon>
        <taxon>Salmoniformes</taxon>
        <taxon>Salmonidae</taxon>
        <taxon>Salmoninae</taxon>
        <taxon>Oncorhynchus</taxon>
    </lineage>
</organism>
<dbReference type="EMBL" id="FR914684">
    <property type="protein sequence ID" value="CDQ93219.1"/>
    <property type="molecule type" value="Genomic_DNA"/>
</dbReference>
<dbReference type="AlphaFoldDB" id="A0A060YUS1"/>
<gene>
    <name evidence="2" type="ORF">GSONMT00001054001</name>
</gene>
<dbReference type="InterPro" id="IPR052089">
    <property type="entry name" value="Ankyrin-BTB/POZ_domain"/>
</dbReference>
<reference evidence="2" key="2">
    <citation type="submission" date="2014-03" db="EMBL/GenBank/DDBJ databases">
        <authorList>
            <person name="Genoscope - CEA"/>
        </authorList>
    </citation>
    <scope>NUCLEOTIDE SEQUENCE</scope>
</reference>
<evidence type="ECO:0000313" key="2">
    <source>
        <dbReference type="EMBL" id="CDQ93219.1"/>
    </source>
</evidence>
<proteinExistence type="predicted"/>
<dbReference type="STRING" id="8022.A0A060YUS1"/>
<sequence length="159" mass="17874">MSWWRGKEHSKELSPLTNNNSIPFFVYSPLTSNLCHVPSPGVLSLPDNLTLHRNQQGSGKGGKGNANNQAELRNLEQSLLATRVGSIAELSDLVSRAMHHLQPLRIKNPSNGMPVHQKIGTVHWEPEALYTLCYFMQCPQIEWDNPNLEPSKVTLQIER</sequence>
<dbReference type="PANTHER" id="PTHR46071:SF4">
    <property type="entry name" value="ANKYRIN REPEAT AND BTB_POZ DOMAIN-CONTAINING PROTEIN 3-A-RELATED"/>
    <property type="match status" value="1"/>
</dbReference>
<reference evidence="2" key="1">
    <citation type="journal article" date="2014" name="Nat. Commun.">
        <title>The rainbow trout genome provides novel insights into evolution after whole-genome duplication in vertebrates.</title>
        <authorList>
            <person name="Berthelot C."/>
            <person name="Brunet F."/>
            <person name="Chalopin D."/>
            <person name="Juanchich A."/>
            <person name="Bernard M."/>
            <person name="Noel B."/>
            <person name="Bento P."/>
            <person name="Da Silva C."/>
            <person name="Labadie K."/>
            <person name="Alberti A."/>
            <person name="Aury J.M."/>
            <person name="Louis A."/>
            <person name="Dehais P."/>
            <person name="Bardou P."/>
            <person name="Montfort J."/>
            <person name="Klopp C."/>
            <person name="Cabau C."/>
            <person name="Gaspin C."/>
            <person name="Thorgaard G.H."/>
            <person name="Boussaha M."/>
            <person name="Quillet E."/>
            <person name="Guyomard R."/>
            <person name="Galiana D."/>
            <person name="Bobe J."/>
            <person name="Volff J.N."/>
            <person name="Genet C."/>
            <person name="Wincker P."/>
            <person name="Jaillon O."/>
            <person name="Roest Crollius H."/>
            <person name="Guiguen Y."/>
        </authorList>
    </citation>
    <scope>NUCLEOTIDE SEQUENCE [LARGE SCALE GENOMIC DNA]</scope>
</reference>
<evidence type="ECO:0000313" key="3">
    <source>
        <dbReference type="Proteomes" id="UP000193380"/>
    </source>
</evidence>
<feature type="region of interest" description="Disordered" evidence="1">
    <location>
        <begin position="47"/>
        <end position="67"/>
    </location>
</feature>
<dbReference type="PaxDb" id="8022-A0A060YUS1"/>
<name>A0A060YUS1_ONCMY</name>
<protein>
    <submittedName>
        <fullName evidence="2">Uncharacterized protein</fullName>
    </submittedName>
</protein>
<accession>A0A060YUS1</accession>